<comment type="caution">
    <text evidence="3">The sequence shown here is derived from an EMBL/GenBank/DDBJ whole genome shotgun (WGS) entry which is preliminary data.</text>
</comment>
<dbReference type="CDD" id="cd00093">
    <property type="entry name" value="HTH_XRE"/>
    <property type="match status" value="1"/>
</dbReference>
<keyword evidence="1" id="KW-0238">DNA-binding</keyword>
<dbReference type="EMBL" id="NFKL01000037">
    <property type="protein sequence ID" value="OUP54803.1"/>
    <property type="molecule type" value="Genomic_DNA"/>
</dbReference>
<organism evidence="3 4">
    <name type="scientific">Butyricicoccus pullicaecorum</name>
    <dbReference type="NCBI Taxonomy" id="501571"/>
    <lineage>
        <taxon>Bacteria</taxon>
        <taxon>Bacillati</taxon>
        <taxon>Bacillota</taxon>
        <taxon>Clostridia</taxon>
        <taxon>Eubacteriales</taxon>
        <taxon>Butyricicoccaceae</taxon>
        <taxon>Butyricicoccus</taxon>
    </lineage>
</organism>
<dbReference type="GO" id="GO:0005829">
    <property type="term" value="C:cytosol"/>
    <property type="evidence" value="ECO:0007669"/>
    <property type="project" value="TreeGrafter"/>
</dbReference>
<evidence type="ECO:0000256" key="1">
    <source>
        <dbReference type="ARBA" id="ARBA00023125"/>
    </source>
</evidence>
<proteinExistence type="predicted"/>
<sequence>MKAIYIEKYRQIGLKIAYYRKLRGLTQEELAEQIDLTPAYIGHLEAPNVAKALSLDTLFDIAEVLDIDPYKFLMFDAL</sequence>
<dbReference type="GO" id="GO:0003700">
    <property type="term" value="F:DNA-binding transcription factor activity"/>
    <property type="evidence" value="ECO:0007669"/>
    <property type="project" value="TreeGrafter"/>
</dbReference>
<dbReference type="AlphaFoldDB" id="A0A1Y4LDM3"/>
<evidence type="ECO:0000313" key="3">
    <source>
        <dbReference type="EMBL" id="OUP54803.1"/>
    </source>
</evidence>
<dbReference type="Pfam" id="PF01381">
    <property type="entry name" value="HTH_3"/>
    <property type="match status" value="1"/>
</dbReference>
<dbReference type="SMART" id="SM00530">
    <property type="entry name" value="HTH_XRE"/>
    <property type="match status" value="1"/>
</dbReference>
<accession>A0A1Y4LDM3</accession>
<evidence type="ECO:0000313" key="4">
    <source>
        <dbReference type="Proteomes" id="UP000195326"/>
    </source>
</evidence>
<dbReference type="GO" id="GO:0003677">
    <property type="term" value="F:DNA binding"/>
    <property type="evidence" value="ECO:0007669"/>
    <property type="project" value="UniProtKB-KW"/>
</dbReference>
<dbReference type="PANTHER" id="PTHR46797:SF1">
    <property type="entry name" value="METHYLPHOSPHONATE SYNTHASE"/>
    <property type="match status" value="1"/>
</dbReference>
<name>A0A1Y4LDM3_9FIRM</name>
<dbReference type="Gene3D" id="1.10.260.40">
    <property type="entry name" value="lambda repressor-like DNA-binding domains"/>
    <property type="match status" value="1"/>
</dbReference>
<dbReference type="PROSITE" id="PS50943">
    <property type="entry name" value="HTH_CROC1"/>
    <property type="match status" value="1"/>
</dbReference>
<dbReference type="PANTHER" id="PTHR46797">
    <property type="entry name" value="HTH-TYPE TRANSCRIPTIONAL REGULATOR"/>
    <property type="match status" value="1"/>
</dbReference>
<gene>
    <name evidence="3" type="ORF">B5F15_15940</name>
</gene>
<dbReference type="RefSeq" id="WP_087416017.1">
    <property type="nucleotide sequence ID" value="NZ_NFKL01000037.1"/>
</dbReference>
<dbReference type="InterPro" id="IPR050807">
    <property type="entry name" value="TransReg_Diox_bact_type"/>
</dbReference>
<reference evidence="4" key="1">
    <citation type="submission" date="2017-04" db="EMBL/GenBank/DDBJ databases">
        <title>Function of individual gut microbiota members based on whole genome sequencing of pure cultures obtained from chicken caecum.</title>
        <authorList>
            <person name="Medvecky M."/>
            <person name="Cejkova D."/>
            <person name="Polansky O."/>
            <person name="Karasova D."/>
            <person name="Kubasova T."/>
            <person name="Cizek A."/>
            <person name="Rychlik I."/>
        </authorList>
    </citation>
    <scope>NUCLEOTIDE SEQUENCE [LARGE SCALE GENOMIC DNA]</scope>
    <source>
        <strain evidence="4">An179</strain>
    </source>
</reference>
<protein>
    <submittedName>
        <fullName evidence="3">Transcriptional regulator</fullName>
    </submittedName>
</protein>
<dbReference type="InterPro" id="IPR010982">
    <property type="entry name" value="Lambda_DNA-bd_dom_sf"/>
</dbReference>
<evidence type="ECO:0000259" key="2">
    <source>
        <dbReference type="PROSITE" id="PS50943"/>
    </source>
</evidence>
<dbReference type="InterPro" id="IPR001387">
    <property type="entry name" value="Cro/C1-type_HTH"/>
</dbReference>
<dbReference type="Proteomes" id="UP000195326">
    <property type="component" value="Unassembled WGS sequence"/>
</dbReference>
<dbReference type="SUPFAM" id="SSF47413">
    <property type="entry name" value="lambda repressor-like DNA-binding domains"/>
    <property type="match status" value="1"/>
</dbReference>
<feature type="domain" description="HTH cro/C1-type" evidence="2">
    <location>
        <begin position="16"/>
        <end position="72"/>
    </location>
</feature>